<feature type="repeat" description="RCC1" evidence="2">
    <location>
        <begin position="260"/>
        <end position="312"/>
    </location>
</feature>
<reference evidence="5" key="1">
    <citation type="submission" date="2025-08" db="UniProtKB">
        <authorList>
            <consortium name="RefSeq"/>
        </authorList>
    </citation>
    <scope>IDENTIFICATION</scope>
    <source>
        <tissue evidence="5">Gonad</tissue>
    </source>
</reference>
<evidence type="ECO:0000313" key="4">
    <source>
        <dbReference type="Proteomes" id="UP000515135"/>
    </source>
</evidence>
<dbReference type="GeneID" id="109469992"/>
<dbReference type="GO" id="GO:0070131">
    <property type="term" value="P:positive regulation of mitochondrial translation"/>
    <property type="evidence" value="ECO:0007669"/>
    <property type="project" value="TreeGrafter"/>
</dbReference>
<feature type="repeat" description="RCC1" evidence="2">
    <location>
        <begin position="424"/>
        <end position="473"/>
    </location>
</feature>
<evidence type="ECO:0000256" key="1">
    <source>
        <dbReference type="ARBA" id="ARBA00022737"/>
    </source>
</evidence>
<dbReference type="OrthoDB" id="70707at2759"/>
<dbReference type="GO" id="GO:0019843">
    <property type="term" value="F:rRNA binding"/>
    <property type="evidence" value="ECO:0007669"/>
    <property type="project" value="TreeGrafter"/>
</dbReference>
<feature type="repeat" description="RCC1" evidence="2">
    <location>
        <begin position="205"/>
        <end position="259"/>
    </location>
</feature>
<dbReference type="PANTHER" id="PTHR46337">
    <property type="entry name" value="RCC1-LIKE G EXCHANGING FACTOR-LIKE PROTEIN"/>
    <property type="match status" value="1"/>
</dbReference>
<dbReference type="PROSITE" id="PS00626">
    <property type="entry name" value="RCC1_2"/>
    <property type="match status" value="1"/>
</dbReference>
<evidence type="ECO:0000313" key="5">
    <source>
        <dbReference type="RefSeq" id="XP_019624318.1"/>
    </source>
</evidence>
<dbReference type="Proteomes" id="UP000515135">
    <property type="component" value="Unplaced"/>
</dbReference>
<protein>
    <submittedName>
        <fullName evidence="5">RCC1-like G exchanging factor-like protein</fullName>
    </submittedName>
</protein>
<feature type="repeat" description="RCC1" evidence="2">
    <location>
        <begin position="313"/>
        <end position="365"/>
    </location>
</feature>
<dbReference type="PRINTS" id="PR00633">
    <property type="entry name" value="RCCNDNSATION"/>
</dbReference>
<dbReference type="RefSeq" id="XP_019624318.1">
    <property type="nucleotide sequence ID" value="XM_019768759.1"/>
</dbReference>
<dbReference type="KEGG" id="bbel:109469992"/>
<feature type="domain" description="RCC1-like" evidence="3">
    <location>
        <begin position="75"/>
        <end position="469"/>
    </location>
</feature>
<dbReference type="Pfam" id="PF25390">
    <property type="entry name" value="WD40_RLD"/>
    <property type="match status" value="1"/>
</dbReference>
<gene>
    <name evidence="5" type="primary">LOC109469992</name>
</gene>
<accession>A0A6P4YIS2</accession>
<evidence type="ECO:0000259" key="3">
    <source>
        <dbReference type="Pfam" id="PF25390"/>
    </source>
</evidence>
<organism evidence="4 5">
    <name type="scientific">Branchiostoma belcheri</name>
    <name type="common">Amphioxus</name>
    <dbReference type="NCBI Taxonomy" id="7741"/>
    <lineage>
        <taxon>Eukaryota</taxon>
        <taxon>Metazoa</taxon>
        <taxon>Chordata</taxon>
        <taxon>Cephalochordata</taxon>
        <taxon>Leptocardii</taxon>
        <taxon>Amphioxiformes</taxon>
        <taxon>Branchiostomatidae</taxon>
        <taxon>Branchiostoma</taxon>
    </lineage>
</organism>
<dbReference type="InterPro" id="IPR058923">
    <property type="entry name" value="RCC1-like_dom"/>
</dbReference>
<name>A0A6P4YIS2_BRABE</name>
<proteinExistence type="predicted"/>
<feature type="repeat" description="RCC1" evidence="2">
    <location>
        <begin position="136"/>
        <end position="204"/>
    </location>
</feature>
<dbReference type="PROSITE" id="PS50012">
    <property type="entry name" value="RCC1_3"/>
    <property type="match status" value="6"/>
</dbReference>
<evidence type="ECO:0000256" key="2">
    <source>
        <dbReference type="PROSITE-ProRule" id="PRU00235"/>
    </source>
</evidence>
<dbReference type="AlphaFoldDB" id="A0A6P4YIS2"/>
<dbReference type="Gene3D" id="2.130.10.30">
    <property type="entry name" value="Regulator of chromosome condensation 1/beta-lactamase-inhibitor protein II"/>
    <property type="match status" value="3"/>
</dbReference>
<dbReference type="SUPFAM" id="SSF50985">
    <property type="entry name" value="RCC1/BLIP-II"/>
    <property type="match status" value="1"/>
</dbReference>
<dbReference type="InterPro" id="IPR009091">
    <property type="entry name" value="RCC1/BLIP-II"/>
</dbReference>
<dbReference type="GO" id="GO:0005743">
    <property type="term" value="C:mitochondrial inner membrane"/>
    <property type="evidence" value="ECO:0007669"/>
    <property type="project" value="TreeGrafter"/>
</dbReference>
<feature type="repeat" description="RCC1" evidence="2">
    <location>
        <begin position="73"/>
        <end position="133"/>
    </location>
</feature>
<keyword evidence="1" id="KW-0677">Repeat</keyword>
<dbReference type="PANTHER" id="PTHR46337:SF1">
    <property type="entry name" value="RCC1-LIKE G EXCHANGING FACTOR-LIKE PROTEIN"/>
    <property type="match status" value="1"/>
</dbReference>
<sequence length="475" mass="51472">MLFLEGVQNLGRVTAPIFKEHLGRNAVLKCKTKRYVHSSCALTAKLKDPPGVKKPPDGLPVFQYIGKHTKRVNKIFVWGNAVTGALGIPDFLNPPPRKRVRKHQTVPYCLQDFSQEARTVSCGYGFTVLTSSKERGKVWGTGVNTDSQLGLQKAVKSTHEGASAIVLDYVIAPAPVDLPLAQLQETQVLQVACGRAHTLILTDGEGVFSLGNNAYGQCGRPVVEKEDYRGSPQVNKVNVKGKVKQLAAGLDHSLFLTEDGEVYSCGWGADGQTGLGHYKTEHQPTRLLGDIEGEKITQVATFADCCLAVSEKGDLFGWGNSEYNQLASVTDTTQVNIPRLLPFDYIGKAVQVAVGGTICAVLNNQGQVYVWGYGILGKGPKLDETPIPEQLPEALFGRNDFNPDVTVKEVKAGLNCFAAVTTIGDLYTWGVNKHGCLGLGHQKDQYFPWRVSLPGEVLSVDCGVDHMVAVIKSLL</sequence>
<dbReference type="InterPro" id="IPR000408">
    <property type="entry name" value="Reg_chr_condens"/>
</dbReference>
<keyword evidence="4" id="KW-1185">Reference proteome</keyword>
<dbReference type="GO" id="GO:0005085">
    <property type="term" value="F:guanyl-nucleotide exchange factor activity"/>
    <property type="evidence" value="ECO:0007669"/>
    <property type="project" value="TreeGrafter"/>
</dbReference>
<dbReference type="InterPro" id="IPR053035">
    <property type="entry name" value="Mitochondrial_GEF_domain"/>
</dbReference>